<dbReference type="NCBIfam" id="TIGR04567">
    <property type="entry name" value="RNAP_delt_lowGC"/>
    <property type="match status" value="1"/>
</dbReference>
<dbReference type="EMBL" id="JXJX01000003">
    <property type="protein sequence ID" value="PCS07637.1"/>
    <property type="molecule type" value="Genomic_DNA"/>
</dbReference>
<evidence type="ECO:0000256" key="5">
    <source>
        <dbReference type="ARBA" id="ARBA00023163"/>
    </source>
</evidence>
<evidence type="ECO:0000256" key="2">
    <source>
        <dbReference type="ARBA" id="ARBA00022478"/>
    </source>
</evidence>
<reference evidence="9 10" key="1">
    <citation type="submission" date="2014-12" db="EMBL/GenBank/DDBJ databases">
        <title>Draft genome sequences of 10 type strains of Lactococcus.</title>
        <authorList>
            <person name="Sun Z."/>
            <person name="Zhong Z."/>
            <person name="Liu W."/>
            <person name="Zhang W."/>
            <person name="Zhang H."/>
        </authorList>
    </citation>
    <scope>NUCLEOTIDE SEQUENCE [LARGE SCALE GENOMIC DNA]</scope>
    <source>
        <strain evidence="9 10">DSM 20686</strain>
    </source>
</reference>
<dbReference type="STRING" id="1348632.GCA_001591745_00347"/>
<organism evidence="9 10">
    <name type="scientific">Pseudolactococcus plantarum</name>
    <dbReference type="NCBI Taxonomy" id="1365"/>
    <lineage>
        <taxon>Bacteria</taxon>
        <taxon>Bacillati</taxon>
        <taxon>Bacillota</taxon>
        <taxon>Bacilli</taxon>
        <taxon>Lactobacillales</taxon>
        <taxon>Streptococcaceae</taxon>
        <taxon>Pseudolactococcus</taxon>
    </lineage>
</organism>
<keyword evidence="4 6" id="KW-0548">Nucleotidyltransferase</keyword>
<evidence type="ECO:0000256" key="3">
    <source>
        <dbReference type="ARBA" id="ARBA00022679"/>
    </source>
</evidence>
<proteinExistence type="inferred from homology"/>
<dbReference type="GO" id="GO:0000428">
    <property type="term" value="C:DNA-directed RNA polymerase complex"/>
    <property type="evidence" value="ECO:0007669"/>
    <property type="project" value="UniProtKB-KW"/>
</dbReference>
<accession>A0A2A5S271</accession>
<comment type="subunit">
    <text evidence="6">RNAP is composed of a core of 2 alpha, a beta and a beta' subunits. The core is associated with a delta subunit and one of several sigma factors.</text>
</comment>
<evidence type="ECO:0000256" key="4">
    <source>
        <dbReference type="ARBA" id="ARBA00022695"/>
    </source>
</evidence>
<name>A0A2A5S271_9LACT</name>
<evidence type="ECO:0000256" key="6">
    <source>
        <dbReference type="HAMAP-Rule" id="MF_00357"/>
    </source>
</evidence>
<gene>
    <name evidence="6" type="primary">rpoE</name>
    <name evidence="9" type="ORF">RU87_GL000856</name>
</gene>
<evidence type="ECO:0000259" key="8">
    <source>
        <dbReference type="PROSITE" id="PS51913"/>
    </source>
</evidence>
<keyword evidence="5 6" id="KW-0804">Transcription</keyword>
<dbReference type="HAMAP" id="MF_00357">
    <property type="entry name" value="RNApol_bact_RpoE"/>
    <property type="match status" value="1"/>
</dbReference>
<dbReference type="AlphaFoldDB" id="A0A2A5S271"/>
<keyword evidence="2 6" id="KW-0240">DNA-directed RNA polymerase</keyword>
<dbReference type="InterPro" id="IPR029757">
    <property type="entry name" value="RpoE"/>
</dbReference>
<sequence length="192" mass="21936">MFDGDKILKIKAFAKQDLSELSMIEVAHAMLEEKGKEMEFNVLVNDIQDYLGKSDSEIRDRLSRFYTELNTDGSFIPLGNNVWALRSWYAIDEIDEEVVALDELDDDGERPVKKRKKVNAFAADGVDIDYSDDDPEDDDALDDEDVTYDDENPDDEKDEAEAFDAELEEVDLDVETVDGLEDEDDDEDDEED</sequence>
<dbReference type="InterPro" id="IPR038087">
    <property type="entry name" value="RNAP_delta_N_dom_sf"/>
</dbReference>
<keyword evidence="3 6" id="KW-0808">Transferase</keyword>
<feature type="region of interest" description="Disordered" evidence="7">
    <location>
        <begin position="126"/>
        <end position="192"/>
    </location>
</feature>
<evidence type="ECO:0000313" key="10">
    <source>
        <dbReference type="Proteomes" id="UP000242246"/>
    </source>
</evidence>
<comment type="caution">
    <text evidence="9">The sequence shown here is derived from an EMBL/GenBank/DDBJ whole genome shotgun (WGS) entry which is preliminary data.</text>
</comment>
<evidence type="ECO:0000256" key="1">
    <source>
        <dbReference type="ARBA" id="ARBA00009828"/>
    </source>
</evidence>
<evidence type="ECO:0000313" key="9">
    <source>
        <dbReference type="EMBL" id="PCS07637.1"/>
    </source>
</evidence>
<dbReference type="GO" id="GO:0006355">
    <property type="term" value="P:regulation of DNA-templated transcription"/>
    <property type="evidence" value="ECO:0007669"/>
    <property type="project" value="UniProtKB-UniRule"/>
</dbReference>
<dbReference type="PROSITE" id="PS51913">
    <property type="entry name" value="HTH_HARE"/>
    <property type="match status" value="1"/>
</dbReference>
<dbReference type="InterPro" id="IPR007759">
    <property type="entry name" value="Asxl_HARE-HTH"/>
</dbReference>
<dbReference type="Gene3D" id="1.10.10.1250">
    <property type="entry name" value="RNA polymerase, subunit delta, N-terminal domain"/>
    <property type="match status" value="1"/>
</dbReference>
<dbReference type="Proteomes" id="UP000242246">
    <property type="component" value="Unassembled WGS sequence"/>
</dbReference>
<feature type="domain" description="HTH HARE-type" evidence="8">
    <location>
        <begin position="21"/>
        <end position="88"/>
    </location>
</feature>
<evidence type="ECO:0000256" key="7">
    <source>
        <dbReference type="SAM" id="MobiDB-lite"/>
    </source>
</evidence>
<protein>
    <recommendedName>
        <fullName evidence="6">Probable DNA-directed RNA polymerase subunit delta</fullName>
    </recommendedName>
    <alternativeName>
        <fullName evidence="6">RNAP delta factor</fullName>
    </alternativeName>
</protein>
<keyword evidence="10" id="KW-1185">Reference proteome</keyword>
<comment type="similarity">
    <text evidence="1 6">Belongs to the RpoE family.</text>
</comment>
<dbReference type="GO" id="GO:0006351">
    <property type="term" value="P:DNA-templated transcription"/>
    <property type="evidence" value="ECO:0007669"/>
    <property type="project" value="InterPro"/>
</dbReference>
<dbReference type="Pfam" id="PF05066">
    <property type="entry name" value="HARE-HTH"/>
    <property type="match status" value="1"/>
</dbReference>
<comment type="function">
    <text evidence="6">Participates in both the initiation and recycling phases of transcription. In the presence of the delta subunit, RNAP displays an increased specificity of transcription, a decreased affinity for nucleic acids, and an increased efficiency of RNA synthesis because of enhanced recycling.</text>
</comment>
<dbReference type="GO" id="GO:0003899">
    <property type="term" value="F:DNA-directed RNA polymerase activity"/>
    <property type="evidence" value="ECO:0007669"/>
    <property type="project" value="UniProtKB-UniRule"/>
</dbReference>